<proteinExistence type="inferred from homology"/>
<dbReference type="GO" id="GO:0016757">
    <property type="term" value="F:glycosyltransferase activity"/>
    <property type="evidence" value="ECO:0007669"/>
    <property type="project" value="UniProtKB-KW"/>
</dbReference>
<dbReference type="EMBL" id="JBHUDC010000005">
    <property type="protein sequence ID" value="MFD1513944.1"/>
    <property type="molecule type" value="Genomic_DNA"/>
</dbReference>
<feature type="domain" description="Glycosyltransferase 2-like" evidence="4">
    <location>
        <begin position="17"/>
        <end position="181"/>
    </location>
</feature>
<dbReference type="InterPro" id="IPR029044">
    <property type="entry name" value="Nucleotide-diphossugar_trans"/>
</dbReference>
<dbReference type="SUPFAM" id="SSF53448">
    <property type="entry name" value="Nucleotide-diphospho-sugar transferases"/>
    <property type="match status" value="1"/>
</dbReference>
<dbReference type="Pfam" id="PF00535">
    <property type="entry name" value="Glycos_transf_2"/>
    <property type="match status" value="1"/>
</dbReference>
<dbReference type="Proteomes" id="UP001597187">
    <property type="component" value="Unassembled WGS sequence"/>
</dbReference>
<evidence type="ECO:0000313" key="5">
    <source>
        <dbReference type="EMBL" id="MFD1513944.1"/>
    </source>
</evidence>
<accession>A0ABD6AYK7</accession>
<dbReference type="InterPro" id="IPR050834">
    <property type="entry name" value="Glycosyltransf_2"/>
</dbReference>
<comment type="similarity">
    <text evidence="1">Belongs to the glycosyltransferase 2 family.</text>
</comment>
<evidence type="ECO:0000256" key="2">
    <source>
        <dbReference type="ARBA" id="ARBA00022676"/>
    </source>
</evidence>
<evidence type="ECO:0000313" key="6">
    <source>
        <dbReference type="Proteomes" id="UP001597187"/>
    </source>
</evidence>
<dbReference type="InterPro" id="IPR001173">
    <property type="entry name" value="Glyco_trans_2-like"/>
</dbReference>
<name>A0ABD6AYK7_9EURY</name>
<gene>
    <name evidence="5" type="ORF">ACFSBT_11705</name>
</gene>
<evidence type="ECO:0000259" key="4">
    <source>
        <dbReference type="Pfam" id="PF00535"/>
    </source>
</evidence>
<dbReference type="PANTHER" id="PTHR43685:SF5">
    <property type="entry name" value="GLYCOSYLTRANSFERASE EPSE-RELATED"/>
    <property type="match status" value="1"/>
</dbReference>
<organism evidence="5 6">
    <name type="scientific">Halomarina rubra</name>
    <dbReference type="NCBI Taxonomy" id="2071873"/>
    <lineage>
        <taxon>Archaea</taxon>
        <taxon>Methanobacteriati</taxon>
        <taxon>Methanobacteriota</taxon>
        <taxon>Stenosarchaea group</taxon>
        <taxon>Halobacteria</taxon>
        <taxon>Halobacteriales</taxon>
        <taxon>Natronomonadaceae</taxon>
        <taxon>Halomarina</taxon>
    </lineage>
</organism>
<dbReference type="RefSeq" id="WP_250873905.1">
    <property type="nucleotide sequence ID" value="NZ_JALXFV010000005.1"/>
</dbReference>
<keyword evidence="3 5" id="KW-0808">Transferase</keyword>
<evidence type="ECO:0000256" key="3">
    <source>
        <dbReference type="ARBA" id="ARBA00022679"/>
    </source>
</evidence>
<comment type="caution">
    <text evidence="5">The sequence shown here is derived from an EMBL/GenBank/DDBJ whole genome shotgun (WGS) entry which is preliminary data.</text>
</comment>
<protein>
    <submittedName>
        <fullName evidence="5">Glycosyltransferase</fullName>
        <ecNumber evidence="5">2.4.-.-</ecNumber>
    </submittedName>
</protein>
<dbReference type="EC" id="2.4.-.-" evidence="5"/>
<sequence>MVDSPSRSSPTNVPEFSVLLPIYQGDDPRELEVAIESILSQSHPPDEILIVQDGPLTLRLNELVQRKCSASSVVETHAIERNQGLGNALRVGVERCSHDVIARMDADDISVPSRFERQLGYLQENPSVDIIGGYLEEFQSSPDDPVARREVPTDHDAIVKRAKFRSPMNHGTVMFRREAVLRAGNYRATDPMEDYDLWVRMLLSGATFGNIPEILLKARAGEKLYERRGGWKYAKDEARLLVSFYKRGFTPLHVLIFNLLTRTPLRLFPNRLRGTIYELFARV</sequence>
<dbReference type="AlphaFoldDB" id="A0ABD6AYK7"/>
<keyword evidence="2 5" id="KW-0328">Glycosyltransferase</keyword>
<dbReference type="Gene3D" id="3.90.550.10">
    <property type="entry name" value="Spore Coat Polysaccharide Biosynthesis Protein SpsA, Chain A"/>
    <property type="match status" value="1"/>
</dbReference>
<keyword evidence="6" id="KW-1185">Reference proteome</keyword>
<reference evidence="5 6" key="1">
    <citation type="journal article" date="2019" name="Int. J. Syst. Evol. Microbiol.">
        <title>The Global Catalogue of Microorganisms (GCM) 10K type strain sequencing project: providing services to taxonomists for standard genome sequencing and annotation.</title>
        <authorList>
            <consortium name="The Broad Institute Genomics Platform"/>
            <consortium name="The Broad Institute Genome Sequencing Center for Infectious Disease"/>
            <person name="Wu L."/>
            <person name="Ma J."/>
        </authorList>
    </citation>
    <scope>NUCLEOTIDE SEQUENCE [LARGE SCALE GENOMIC DNA]</scope>
    <source>
        <strain evidence="5 6">CGMCC 1.12563</strain>
    </source>
</reference>
<dbReference type="PANTHER" id="PTHR43685">
    <property type="entry name" value="GLYCOSYLTRANSFERASE"/>
    <property type="match status" value="1"/>
</dbReference>
<evidence type="ECO:0000256" key="1">
    <source>
        <dbReference type="ARBA" id="ARBA00006739"/>
    </source>
</evidence>